<gene>
    <name evidence="2" type="ORF">JBW_00326</name>
</gene>
<organism evidence="2 3">
    <name type="scientific">Pelosinus fermentans JBW45</name>
    <dbReference type="NCBI Taxonomy" id="1192197"/>
    <lineage>
        <taxon>Bacteria</taxon>
        <taxon>Bacillati</taxon>
        <taxon>Bacillota</taxon>
        <taxon>Negativicutes</taxon>
        <taxon>Selenomonadales</taxon>
        <taxon>Sporomusaceae</taxon>
        <taxon>Pelosinus</taxon>
    </lineage>
</organism>
<reference evidence="3" key="2">
    <citation type="submission" date="2015-02" db="EMBL/GenBank/DDBJ databases">
        <title>Complete Genome Sequence of Pelosinus fermentans JBW45.</title>
        <authorList>
            <person name="De Leon K.B."/>
            <person name="Utturkar S.M."/>
            <person name="Camilleri L.B."/>
            <person name="Arkin A.P."/>
            <person name="Fields M.W."/>
            <person name="Brown S.D."/>
            <person name="Wall J.D."/>
        </authorList>
    </citation>
    <scope>NUCLEOTIDE SEQUENCE [LARGE SCALE GENOMIC DNA]</scope>
    <source>
        <strain evidence="3">JBW45</strain>
    </source>
</reference>
<dbReference type="Proteomes" id="UP000005361">
    <property type="component" value="Chromosome"/>
</dbReference>
<dbReference type="AlphaFoldDB" id="I8TRX3"/>
<reference evidence="2 3" key="1">
    <citation type="journal article" date="2015" name="Genome Announc.">
        <title>Complete Genome Sequence of Pelosinus fermentans JBW45, a Member of a Remarkably Competitive Group of Negativicutes in the Firmicutes Phylum.</title>
        <authorList>
            <person name="De Leon K.B."/>
            <person name="Utturkar S.M."/>
            <person name="Camilleri L.B."/>
            <person name="Elias D.A."/>
            <person name="Arkin A.P."/>
            <person name="Fields M.W."/>
            <person name="Brown S.D."/>
            <person name="Wall J.D."/>
        </authorList>
    </citation>
    <scope>NUCLEOTIDE SEQUENCE [LARGE SCALE GENOMIC DNA]</scope>
    <source>
        <strain evidence="2 3">JBW45</strain>
    </source>
</reference>
<proteinExistence type="predicted"/>
<evidence type="ECO:0000313" key="2">
    <source>
        <dbReference type="EMBL" id="AJQ25678.1"/>
    </source>
</evidence>
<dbReference type="OrthoDB" id="1833514at2"/>
<evidence type="ECO:0000313" key="3">
    <source>
        <dbReference type="Proteomes" id="UP000005361"/>
    </source>
</evidence>
<feature type="coiled-coil region" evidence="1">
    <location>
        <begin position="196"/>
        <end position="251"/>
    </location>
</feature>
<dbReference type="RefSeq" id="WP_007961380.1">
    <property type="nucleotide sequence ID" value="NZ_CP010978.1"/>
</dbReference>
<dbReference type="KEGG" id="pft:JBW_00326"/>
<protein>
    <submittedName>
        <fullName evidence="2">Uncharacterized protein</fullName>
    </submittedName>
</protein>
<name>I8TRX3_9FIRM</name>
<dbReference type="STRING" id="1192197.JBW_00326"/>
<sequence length="527" mass="61189">MKYLSQLTEDEVRYICLVVPYQHTKDYFSKNPEEFAKIHPGFRGNKISEATARKLLFDFSSKRFISYFIEKHISDWLSQIKKHYNNRIETGESKDVAFLNTLPFCFFTENVGLYFKLINEEYSEEYIALMGAAIKSIKEATDEQDRLSKELKARDSDIRNLHTEFDSINLDLDRTKAKLNKRLSEIDAFKIKLIDIEELRIAASRDKQKIDSLENQIIAYEEAIKGLKIELDESKVSSSQLEEQIREELERQQTVKWNEQQSIKASKCPSDIDEFKDYLGYNLKDIGVPNDAYCTLLKEHLSKILFQGIPILVNRSTGNNIMKCVANTLIGQPTIKTLIFNKDISTEEVSHFLSLGARIVCLDNFLGNFNETELLPLFEKYRDKIIFLTVAYDRTINYISKEFLRYCHYLNVNRIKALTANAHLTEDPSTIVEVDFDPQWAGVENRYSNLLREVLRELGFPQSLIEKKCTTVFNEQDLCQLLVFDVLPYCADVLQIAPYNTSERLLKYAGDDGRCPCKKLLKEWFAL</sequence>
<keyword evidence="1" id="KW-0175">Coiled coil</keyword>
<dbReference type="EMBL" id="CP010978">
    <property type="protein sequence ID" value="AJQ25678.1"/>
    <property type="molecule type" value="Genomic_DNA"/>
</dbReference>
<evidence type="ECO:0000256" key="1">
    <source>
        <dbReference type="SAM" id="Coils"/>
    </source>
</evidence>
<accession>I8TRX3</accession>
<dbReference type="HOGENOM" id="CLU_038905_0_0_9"/>